<dbReference type="Proteomes" id="UP001183246">
    <property type="component" value="Unassembled WGS sequence"/>
</dbReference>
<sequence>MKPNPFHVLGLPVTADDETVVEHARDLALVAEAREERALAEWAKDELTGRPETRRLHAFLEAPDTDYRAERWDDFARRHRRPPVTPGSLTGNAAPPTAGDFDLAAVVRLLVEGLLTPPDVDVRPALQAAPVPFRLPERPPLEVRDVLFG</sequence>
<dbReference type="RefSeq" id="WP_311703117.1">
    <property type="nucleotide sequence ID" value="NZ_JAVREL010000002.1"/>
</dbReference>
<keyword evidence="2" id="KW-1185">Reference proteome</keyword>
<gene>
    <name evidence="1" type="ORF">RM590_04945</name>
</gene>
<accession>A0ABU2MLI2</accession>
<organism evidence="1 2">
    <name type="scientific">Streptomyces litchfieldiae</name>
    <dbReference type="NCBI Taxonomy" id="3075543"/>
    <lineage>
        <taxon>Bacteria</taxon>
        <taxon>Bacillati</taxon>
        <taxon>Actinomycetota</taxon>
        <taxon>Actinomycetes</taxon>
        <taxon>Kitasatosporales</taxon>
        <taxon>Streptomycetaceae</taxon>
        <taxon>Streptomyces</taxon>
    </lineage>
</organism>
<comment type="caution">
    <text evidence="1">The sequence shown here is derived from an EMBL/GenBank/DDBJ whole genome shotgun (WGS) entry which is preliminary data.</text>
</comment>
<dbReference type="EMBL" id="JAVREL010000002">
    <property type="protein sequence ID" value="MDT0341984.1"/>
    <property type="molecule type" value="Genomic_DNA"/>
</dbReference>
<proteinExistence type="predicted"/>
<reference evidence="2" key="1">
    <citation type="submission" date="2023-07" db="EMBL/GenBank/DDBJ databases">
        <title>30 novel species of actinomycetes from the DSMZ collection.</title>
        <authorList>
            <person name="Nouioui I."/>
        </authorList>
    </citation>
    <scope>NUCLEOTIDE SEQUENCE [LARGE SCALE GENOMIC DNA]</scope>
    <source>
        <strain evidence="2">DSM 44938</strain>
    </source>
</reference>
<evidence type="ECO:0000313" key="1">
    <source>
        <dbReference type="EMBL" id="MDT0341984.1"/>
    </source>
</evidence>
<evidence type="ECO:0000313" key="2">
    <source>
        <dbReference type="Proteomes" id="UP001183246"/>
    </source>
</evidence>
<protein>
    <submittedName>
        <fullName evidence="1">Uncharacterized protein</fullName>
    </submittedName>
</protein>
<name>A0ABU2MLI2_9ACTN</name>